<feature type="region of interest" description="Disordered" evidence="1">
    <location>
        <begin position="1"/>
        <end position="106"/>
    </location>
</feature>
<sequence>MSAIPPPPSYTPPPSRSRAPRPTPAPLQIDIPASVHDAMFSQQAPSYLEITHHLPLHPHDQEEDQETDAVRYGAPSPPPYTFGQRVQPQLPKYTDNQSPTSAHSDDELLHPDVEAQYISTEKRRKQLAGFLAVVGGIAAFLLALGVVLPLVVVLHLSGRM</sequence>
<keyword evidence="2" id="KW-1133">Transmembrane helix</keyword>
<dbReference type="InParanoid" id="A0A165KH65"/>
<gene>
    <name evidence="3" type="ORF">EXIGLDRAFT_705726</name>
</gene>
<keyword evidence="4" id="KW-1185">Reference proteome</keyword>
<reference evidence="3 4" key="1">
    <citation type="journal article" date="2016" name="Mol. Biol. Evol.">
        <title>Comparative Genomics of Early-Diverging Mushroom-Forming Fungi Provides Insights into the Origins of Lignocellulose Decay Capabilities.</title>
        <authorList>
            <person name="Nagy L.G."/>
            <person name="Riley R."/>
            <person name="Tritt A."/>
            <person name="Adam C."/>
            <person name="Daum C."/>
            <person name="Floudas D."/>
            <person name="Sun H."/>
            <person name="Yadav J.S."/>
            <person name="Pangilinan J."/>
            <person name="Larsson K.H."/>
            <person name="Matsuura K."/>
            <person name="Barry K."/>
            <person name="Labutti K."/>
            <person name="Kuo R."/>
            <person name="Ohm R.A."/>
            <person name="Bhattacharya S.S."/>
            <person name="Shirouzu T."/>
            <person name="Yoshinaga Y."/>
            <person name="Martin F.M."/>
            <person name="Grigoriev I.V."/>
            <person name="Hibbett D.S."/>
        </authorList>
    </citation>
    <scope>NUCLEOTIDE SEQUENCE [LARGE SCALE GENOMIC DNA]</scope>
    <source>
        <strain evidence="3 4">HHB12029</strain>
    </source>
</reference>
<evidence type="ECO:0000313" key="3">
    <source>
        <dbReference type="EMBL" id="KZV96330.1"/>
    </source>
</evidence>
<accession>A0A165KH65</accession>
<name>A0A165KH65_EXIGL</name>
<dbReference type="AlphaFoldDB" id="A0A165KH65"/>
<proteinExistence type="predicted"/>
<dbReference type="EMBL" id="KV425944">
    <property type="protein sequence ID" value="KZV96330.1"/>
    <property type="molecule type" value="Genomic_DNA"/>
</dbReference>
<evidence type="ECO:0000313" key="4">
    <source>
        <dbReference type="Proteomes" id="UP000077266"/>
    </source>
</evidence>
<protein>
    <submittedName>
        <fullName evidence="3">Uncharacterized protein</fullName>
    </submittedName>
</protein>
<feature type="transmembrane region" description="Helical" evidence="2">
    <location>
        <begin position="127"/>
        <end position="154"/>
    </location>
</feature>
<evidence type="ECO:0000256" key="2">
    <source>
        <dbReference type="SAM" id="Phobius"/>
    </source>
</evidence>
<evidence type="ECO:0000256" key="1">
    <source>
        <dbReference type="SAM" id="MobiDB-lite"/>
    </source>
</evidence>
<dbReference type="Proteomes" id="UP000077266">
    <property type="component" value="Unassembled WGS sequence"/>
</dbReference>
<organism evidence="3 4">
    <name type="scientific">Exidia glandulosa HHB12029</name>
    <dbReference type="NCBI Taxonomy" id="1314781"/>
    <lineage>
        <taxon>Eukaryota</taxon>
        <taxon>Fungi</taxon>
        <taxon>Dikarya</taxon>
        <taxon>Basidiomycota</taxon>
        <taxon>Agaricomycotina</taxon>
        <taxon>Agaricomycetes</taxon>
        <taxon>Auriculariales</taxon>
        <taxon>Exidiaceae</taxon>
        <taxon>Exidia</taxon>
    </lineage>
</organism>
<keyword evidence="2" id="KW-0472">Membrane</keyword>
<keyword evidence="2" id="KW-0812">Transmembrane</keyword>
<feature type="compositionally biased region" description="Pro residues" evidence="1">
    <location>
        <begin position="1"/>
        <end position="25"/>
    </location>
</feature>